<dbReference type="PROSITE" id="PS01124">
    <property type="entry name" value="HTH_ARAC_FAMILY_2"/>
    <property type="match status" value="1"/>
</dbReference>
<dbReference type="GO" id="GO:0043565">
    <property type="term" value="F:sequence-specific DNA binding"/>
    <property type="evidence" value="ECO:0007669"/>
    <property type="project" value="InterPro"/>
</dbReference>
<dbReference type="eggNOG" id="COG4977">
    <property type="taxonomic scope" value="Bacteria"/>
</dbReference>
<dbReference type="HOGENOM" id="CLU_1034083_0_0_10"/>
<organism evidence="2 3">
    <name type="scientific">Spirosoma linguale (strain ATCC 33905 / DSM 74 / LMG 10896 / Claus 1)</name>
    <dbReference type="NCBI Taxonomy" id="504472"/>
    <lineage>
        <taxon>Bacteria</taxon>
        <taxon>Pseudomonadati</taxon>
        <taxon>Bacteroidota</taxon>
        <taxon>Cytophagia</taxon>
        <taxon>Cytophagales</taxon>
        <taxon>Cytophagaceae</taxon>
        <taxon>Spirosoma</taxon>
    </lineage>
</organism>
<dbReference type="EMBL" id="CP001769">
    <property type="protein sequence ID" value="ADB38171.1"/>
    <property type="molecule type" value="Genomic_DNA"/>
</dbReference>
<feature type="domain" description="HTH araC/xylS-type" evidence="1">
    <location>
        <begin position="171"/>
        <end position="269"/>
    </location>
</feature>
<reference evidence="2 3" key="1">
    <citation type="journal article" date="2010" name="Stand. Genomic Sci.">
        <title>Complete genome sequence of Spirosoma linguale type strain (1).</title>
        <authorList>
            <person name="Lail K."/>
            <person name="Sikorski J."/>
            <person name="Saunders E."/>
            <person name="Lapidus A."/>
            <person name="Glavina Del Rio T."/>
            <person name="Copeland A."/>
            <person name="Tice H."/>
            <person name="Cheng J.-F."/>
            <person name="Lucas S."/>
            <person name="Nolan M."/>
            <person name="Bruce D."/>
            <person name="Goodwin L."/>
            <person name="Pitluck S."/>
            <person name="Ivanova N."/>
            <person name="Mavromatis K."/>
            <person name="Ovchinnikova G."/>
            <person name="Pati A."/>
            <person name="Chen A."/>
            <person name="Palaniappan K."/>
            <person name="Land M."/>
            <person name="Hauser L."/>
            <person name="Chang Y.-J."/>
            <person name="Jeffries C.D."/>
            <person name="Chain P."/>
            <person name="Brettin T."/>
            <person name="Detter J.C."/>
            <person name="Schuetze A."/>
            <person name="Rohde M."/>
            <person name="Tindall B.J."/>
            <person name="Goeker M."/>
            <person name="Bristow J."/>
            <person name="Eisen J.A."/>
            <person name="Markowitz V."/>
            <person name="Hugenholtz P."/>
            <person name="Kyrpides N.C."/>
            <person name="Klenk H.-P."/>
            <person name="Chen F."/>
        </authorList>
    </citation>
    <scope>NUCLEOTIDE SEQUENCE [LARGE SCALE GENOMIC DNA]</scope>
    <source>
        <strain evidence="3">ATCC 33905 / DSM 74 / LMG 10896 / Claus 1</strain>
    </source>
</reference>
<evidence type="ECO:0000313" key="2">
    <source>
        <dbReference type="EMBL" id="ADB38171.1"/>
    </source>
</evidence>
<accession>D2QDP1</accession>
<dbReference type="GO" id="GO:0003700">
    <property type="term" value="F:DNA-binding transcription factor activity"/>
    <property type="evidence" value="ECO:0007669"/>
    <property type="project" value="InterPro"/>
</dbReference>
<dbReference type="RefSeq" id="WP_012926717.1">
    <property type="nucleotide sequence ID" value="NC_013730.1"/>
</dbReference>
<dbReference type="InterPro" id="IPR018060">
    <property type="entry name" value="HTH_AraC"/>
</dbReference>
<protein>
    <submittedName>
        <fullName evidence="2">Helix-turn-helix, AraC domain protein</fullName>
    </submittedName>
</protein>
<dbReference type="KEGG" id="sli:Slin_2143"/>
<dbReference type="Proteomes" id="UP000002028">
    <property type="component" value="Chromosome"/>
</dbReference>
<evidence type="ECO:0000313" key="3">
    <source>
        <dbReference type="Proteomes" id="UP000002028"/>
    </source>
</evidence>
<gene>
    <name evidence="2" type="ordered locus">Slin_2143</name>
</gene>
<dbReference type="STRING" id="504472.Slin_2143"/>
<proteinExistence type="predicted"/>
<evidence type="ECO:0000259" key="1">
    <source>
        <dbReference type="PROSITE" id="PS01124"/>
    </source>
</evidence>
<dbReference type="AlphaFoldDB" id="D2QDP1"/>
<sequence length="269" mass="31476">MTEIFENIRQLYQFRTFSNELAEFVEFVSESSAIQTYRHVADQPFTIRMFPSWTPTFYINLGQPYHLVLGAAHHWIHKDADVLILRNNIVERHNLPTDHILTIKFYPGGLEAILGINQVQFIDQVIKLEAILPLSLLQRIKQLPQFDQRIGLIEHYFLGQYQTRKKADYYRQIVSSTIGTFDQSGMQLNTSQLADRMFNTSKTINRYFHRVVGTSPKQYLSVMRARSALTTFVNQPHRFDPVSFGYYDLSHFHKSIRQFTGQSLASQRH</sequence>
<name>D2QDP1_SPILD</name>
<dbReference type="Gene3D" id="1.10.10.60">
    <property type="entry name" value="Homeodomain-like"/>
    <property type="match status" value="1"/>
</dbReference>
<keyword evidence="3" id="KW-1185">Reference proteome</keyword>
<dbReference type="SMART" id="SM00342">
    <property type="entry name" value="HTH_ARAC"/>
    <property type="match status" value="1"/>
</dbReference>